<proteinExistence type="predicted"/>
<dbReference type="InterPro" id="IPR025153">
    <property type="entry name" value="Ead_Ea22"/>
</dbReference>
<evidence type="ECO:0000313" key="3">
    <source>
        <dbReference type="Proteomes" id="UP000238196"/>
    </source>
</evidence>
<dbReference type="AlphaFoldDB" id="A0A2S5KJL6"/>
<dbReference type="Proteomes" id="UP000238196">
    <property type="component" value="Unassembled WGS sequence"/>
</dbReference>
<name>A0A2S5KJL6_9PROT</name>
<evidence type="ECO:0000256" key="1">
    <source>
        <dbReference type="SAM" id="Coils"/>
    </source>
</evidence>
<evidence type="ECO:0000313" key="2">
    <source>
        <dbReference type="EMBL" id="PPC75027.1"/>
    </source>
</evidence>
<protein>
    <submittedName>
        <fullName evidence="2">Uncharacterized protein</fullName>
    </submittedName>
</protein>
<feature type="coiled-coil region" evidence="1">
    <location>
        <begin position="78"/>
        <end position="105"/>
    </location>
</feature>
<reference evidence="2 3" key="1">
    <citation type="submission" date="2018-02" db="EMBL/GenBank/DDBJ databases">
        <title>novel marine gammaproteobacteria from coastal saline agro ecosystem.</title>
        <authorList>
            <person name="Krishnan R."/>
            <person name="Ramesh Kumar N."/>
        </authorList>
    </citation>
    <scope>NUCLEOTIDE SEQUENCE [LARGE SCALE GENOMIC DNA]</scope>
    <source>
        <strain evidence="2 3">228</strain>
    </source>
</reference>
<dbReference type="Pfam" id="PF13935">
    <property type="entry name" value="Ead_Ea22"/>
    <property type="match status" value="1"/>
</dbReference>
<keyword evidence="1" id="KW-0175">Coiled coil</keyword>
<sequence length="123" mass="14057">MKNYKALKKLAEKATGGAWQYCHTSQRQRFTVNWHYVHAEGVAIVDWPGFDGLNMKDHQIATNAKYIAAAHPEIILELIEKAEQVEQMNARIAHLEAELTRIRNSSHNQLQRLDQLLGPSNLL</sequence>
<comment type="caution">
    <text evidence="2">The sequence shown here is derived from an EMBL/GenBank/DDBJ whole genome shotgun (WGS) entry which is preliminary data.</text>
</comment>
<accession>A0A2S5KJL6</accession>
<dbReference type="OrthoDB" id="7032078at2"/>
<organism evidence="2 3">
    <name type="scientific">Proteobacteria bacterium 228</name>
    <dbReference type="NCBI Taxonomy" id="2083153"/>
    <lineage>
        <taxon>Bacteria</taxon>
        <taxon>Pseudomonadati</taxon>
        <taxon>Pseudomonadota</taxon>
    </lineage>
</organism>
<gene>
    <name evidence="2" type="ORF">C4K68_22640</name>
</gene>
<dbReference type="EMBL" id="PRLP01000112">
    <property type="protein sequence ID" value="PPC75027.1"/>
    <property type="molecule type" value="Genomic_DNA"/>
</dbReference>